<sequence>MRPYASLLLSKRQQRRRSDNPQAARQVQWELCCGRMASCPRLSLNPTPIRTLCTPRFSMTPARWFLLPACYTCPSSPFLQCTTPLLARTLCRSKGVEVAREILSVSDPLRPQYSR</sequence>
<proteinExistence type="predicted"/>
<reference evidence="1 2" key="1">
    <citation type="journal article" date="2019" name="New Phytol.">
        <title>Comparative genomics reveals unique wood-decay strategies and fruiting body development in the Schizophyllaceae.</title>
        <authorList>
            <person name="Almasi E."/>
            <person name="Sahu N."/>
            <person name="Krizsan K."/>
            <person name="Balint B."/>
            <person name="Kovacs G.M."/>
            <person name="Kiss B."/>
            <person name="Cseklye J."/>
            <person name="Drula E."/>
            <person name="Henrissat B."/>
            <person name="Nagy I."/>
            <person name="Chovatia M."/>
            <person name="Adam C."/>
            <person name="LaButti K."/>
            <person name="Lipzen A."/>
            <person name="Riley R."/>
            <person name="Grigoriev I.V."/>
            <person name="Nagy L.G."/>
        </authorList>
    </citation>
    <scope>NUCLEOTIDE SEQUENCE [LARGE SCALE GENOMIC DNA]</scope>
    <source>
        <strain evidence="1 2">NL-1724</strain>
    </source>
</reference>
<dbReference type="EMBL" id="VDMD01000010">
    <property type="protein sequence ID" value="TRM63236.1"/>
    <property type="molecule type" value="Genomic_DNA"/>
</dbReference>
<comment type="caution">
    <text evidence="1">The sequence shown here is derived from an EMBL/GenBank/DDBJ whole genome shotgun (WGS) entry which is preliminary data.</text>
</comment>
<evidence type="ECO:0000313" key="2">
    <source>
        <dbReference type="Proteomes" id="UP000320762"/>
    </source>
</evidence>
<keyword evidence="2" id="KW-1185">Reference proteome</keyword>
<gene>
    <name evidence="1" type="ORF">BD626DRAFT_630356</name>
</gene>
<protein>
    <submittedName>
        <fullName evidence="1">Uncharacterized protein</fullName>
    </submittedName>
</protein>
<organism evidence="1 2">
    <name type="scientific">Schizophyllum amplum</name>
    <dbReference type="NCBI Taxonomy" id="97359"/>
    <lineage>
        <taxon>Eukaryota</taxon>
        <taxon>Fungi</taxon>
        <taxon>Dikarya</taxon>
        <taxon>Basidiomycota</taxon>
        <taxon>Agaricomycotina</taxon>
        <taxon>Agaricomycetes</taxon>
        <taxon>Agaricomycetidae</taxon>
        <taxon>Agaricales</taxon>
        <taxon>Schizophyllaceae</taxon>
        <taxon>Schizophyllum</taxon>
    </lineage>
</organism>
<dbReference type="AlphaFoldDB" id="A0A550CEY6"/>
<accession>A0A550CEY6</accession>
<dbReference type="Proteomes" id="UP000320762">
    <property type="component" value="Unassembled WGS sequence"/>
</dbReference>
<name>A0A550CEY6_9AGAR</name>
<evidence type="ECO:0000313" key="1">
    <source>
        <dbReference type="EMBL" id="TRM63236.1"/>
    </source>
</evidence>